<feature type="binding site" evidence="5">
    <location>
        <position position="77"/>
    </location>
    <ligand>
        <name>Zn(2+)</name>
        <dbReference type="ChEBI" id="CHEBI:29105"/>
    </ligand>
</feature>
<dbReference type="Pfam" id="PF00571">
    <property type="entry name" value="CBS"/>
    <property type="match status" value="2"/>
</dbReference>
<dbReference type="InterPro" id="IPR001347">
    <property type="entry name" value="SIS_dom"/>
</dbReference>
<dbReference type="FunFam" id="3.40.50.10490:FF:000011">
    <property type="entry name" value="Arabinose 5-phosphate isomerase"/>
    <property type="match status" value="1"/>
</dbReference>
<evidence type="ECO:0000256" key="4">
    <source>
        <dbReference type="PIRNR" id="PIRNR004692"/>
    </source>
</evidence>
<dbReference type="InterPro" id="IPR000644">
    <property type="entry name" value="CBS_dom"/>
</dbReference>
<proteinExistence type="inferred from homology"/>
<dbReference type="InterPro" id="IPR050986">
    <property type="entry name" value="GutQ/KpsF_isomerases"/>
</dbReference>
<dbReference type="GO" id="GO:0097367">
    <property type="term" value="F:carbohydrate derivative binding"/>
    <property type="evidence" value="ECO:0007669"/>
    <property type="project" value="InterPro"/>
</dbReference>
<dbReference type="EMBL" id="AJYA01000016">
    <property type="protein sequence ID" value="EIM77155.1"/>
    <property type="molecule type" value="Genomic_DNA"/>
</dbReference>
<evidence type="ECO:0000256" key="6">
    <source>
        <dbReference type="PIRSR" id="PIRSR004692-3"/>
    </source>
</evidence>
<protein>
    <submittedName>
        <fullName evidence="10">KpsF/GutQ family protein</fullName>
    </submittedName>
</protein>
<evidence type="ECO:0000259" key="9">
    <source>
        <dbReference type="PROSITE" id="PS51464"/>
    </source>
</evidence>
<evidence type="ECO:0000256" key="2">
    <source>
        <dbReference type="ARBA" id="ARBA00022737"/>
    </source>
</evidence>
<dbReference type="SMART" id="SM00116">
    <property type="entry name" value="CBS"/>
    <property type="match status" value="2"/>
</dbReference>
<comment type="caution">
    <text evidence="10">The sequence shown here is derived from an EMBL/GenBank/DDBJ whole genome shotgun (WGS) entry which is preliminary data.</text>
</comment>
<dbReference type="GO" id="GO:0005975">
    <property type="term" value="P:carbohydrate metabolic process"/>
    <property type="evidence" value="ECO:0007669"/>
    <property type="project" value="InterPro"/>
</dbReference>
<organism evidence="10 11">
    <name type="scientific">Nitritalea halalkaliphila LW7</name>
    <dbReference type="NCBI Taxonomy" id="1189621"/>
    <lineage>
        <taxon>Bacteria</taxon>
        <taxon>Pseudomonadati</taxon>
        <taxon>Bacteroidota</taxon>
        <taxon>Cytophagia</taxon>
        <taxon>Cytophagales</taxon>
        <taxon>Cyclobacteriaceae</taxon>
        <taxon>Nitritalea</taxon>
    </lineage>
</organism>
<dbReference type="InterPro" id="IPR035474">
    <property type="entry name" value="SIS_Kpsf"/>
</dbReference>
<keyword evidence="5" id="KW-0479">Metal-binding</keyword>
<dbReference type="RefSeq" id="WP_009054420.1">
    <property type="nucleotide sequence ID" value="NZ_AJYA01000016.1"/>
</dbReference>
<reference evidence="10 11" key="1">
    <citation type="submission" date="2012-05" db="EMBL/GenBank/DDBJ databases">
        <title>Genome sequence of Nitritalea halalkaliphila LW7.</title>
        <authorList>
            <person name="Jangir P.K."/>
            <person name="Singh A."/>
            <person name="Shivaji S."/>
            <person name="Sharma R."/>
        </authorList>
    </citation>
    <scope>NUCLEOTIDE SEQUENCE [LARGE SCALE GENOMIC DNA]</scope>
    <source>
        <strain evidence="10 11">LW7</strain>
    </source>
</reference>
<feature type="domain" description="CBS" evidence="8">
    <location>
        <begin position="271"/>
        <end position="318"/>
    </location>
</feature>
<feature type="site" description="Catalytically relevant" evidence="6">
    <location>
        <position position="54"/>
    </location>
</feature>
<feature type="domain" description="SIS" evidence="9">
    <location>
        <begin position="36"/>
        <end position="179"/>
    </location>
</feature>
<dbReference type="Gene3D" id="3.10.580.10">
    <property type="entry name" value="CBS-domain"/>
    <property type="match status" value="1"/>
</dbReference>
<evidence type="ECO:0000256" key="7">
    <source>
        <dbReference type="PROSITE-ProRule" id="PRU00703"/>
    </source>
</evidence>
<feature type="site" description="Catalytically relevant" evidence="6">
    <location>
        <position position="106"/>
    </location>
</feature>
<evidence type="ECO:0000259" key="8">
    <source>
        <dbReference type="PROSITE" id="PS51371"/>
    </source>
</evidence>
<keyword evidence="5" id="KW-0862">Zinc</keyword>
<dbReference type="PATRIC" id="fig|1189621.3.peg.1605"/>
<dbReference type="PROSITE" id="PS51464">
    <property type="entry name" value="SIS"/>
    <property type="match status" value="1"/>
</dbReference>
<dbReference type="PANTHER" id="PTHR42745">
    <property type="match status" value="1"/>
</dbReference>
<dbReference type="STRING" id="1189621.A3SI_07689"/>
<evidence type="ECO:0000256" key="5">
    <source>
        <dbReference type="PIRSR" id="PIRSR004692-2"/>
    </source>
</evidence>
<accession>I5C5Q3</accession>
<evidence type="ECO:0000256" key="1">
    <source>
        <dbReference type="ARBA" id="ARBA00008165"/>
    </source>
</evidence>
<dbReference type="InterPro" id="IPR046348">
    <property type="entry name" value="SIS_dom_sf"/>
</dbReference>
<dbReference type="InterPro" id="IPR046342">
    <property type="entry name" value="CBS_dom_sf"/>
</dbReference>
<dbReference type="GO" id="GO:0046872">
    <property type="term" value="F:metal ion binding"/>
    <property type="evidence" value="ECO:0007669"/>
    <property type="project" value="UniProtKB-KW"/>
</dbReference>
<evidence type="ECO:0000256" key="3">
    <source>
        <dbReference type="ARBA" id="ARBA00023122"/>
    </source>
</evidence>
<dbReference type="PIRSF" id="PIRSF004692">
    <property type="entry name" value="KdsD_KpsF"/>
    <property type="match status" value="1"/>
</dbReference>
<dbReference type="PANTHER" id="PTHR42745:SF1">
    <property type="entry name" value="ARABINOSE 5-PHOSPHATE ISOMERASE KDSD"/>
    <property type="match status" value="1"/>
</dbReference>
<keyword evidence="11" id="KW-1185">Reference proteome</keyword>
<dbReference type="CDD" id="cd05014">
    <property type="entry name" value="SIS_Kpsf"/>
    <property type="match status" value="1"/>
</dbReference>
<name>I5C5Q3_9BACT</name>
<dbReference type="AlphaFoldDB" id="I5C5Q3"/>
<keyword evidence="2" id="KW-0677">Repeat</keyword>
<sequence length="318" mass="34365">MSVTSSIIQTAKETLQNEAQALLEQIDLLSDGFEQAVKAILATSGKVVVSGMGKSGIIGKKIAATLASTGTPSFFLHPAEAFHGDLGMVDPQDLVLLLSNSGETDEVLKILPFFKENGNVILAMSARTDSTLAQNAHHHIWVKIHEEACPLKLAPTTSTTVMLAMGDAMAVALMREKGFMEENYARFHPGGSLGRKLLAKVGHKMRTENLPLIQPDSTLIEIIQVISEGRLGLALVNEGNRTTGIITDGDLRRLLEREGPAAWNLKASQFMTPNPKTITATLSLHEAEEELRKKKITSLIVVDAKGDTAGIIQIYDLH</sequence>
<evidence type="ECO:0000313" key="11">
    <source>
        <dbReference type="Proteomes" id="UP000005551"/>
    </source>
</evidence>
<keyword evidence="3 7" id="KW-0129">CBS domain</keyword>
<feature type="domain" description="CBS" evidence="8">
    <location>
        <begin position="205"/>
        <end position="261"/>
    </location>
</feature>
<feature type="site" description="Catalytically relevant" evidence="6">
    <location>
        <position position="147"/>
    </location>
</feature>
<dbReference type="CDD" id="cd04604">
    <property type="entry name" value="CBS_pair_SIS_assoc"/>
    <property type="match status" value="1"/>
</dbReference>
<dbReference type="NCBIfam" id="TIGR00393">
    <property type="entry name" value="kpsF"/>
    <property type="match status" value="1"/>
</dbReference>
<dbReference type="Proteomes" id="UP000005551">
    <property type="component" value="Unassembled WGS sequence"/>
</dbReference>
<evidence type="ECO:0000313" key="10">
    <source>
        <dbReference type="EMBL" id="EIM77155.1"/>
    </source>
</evidence>
<comment type="similarity">
    <text evidence="1 4">Belongs to the SIS family. GutQ/KpsF subfamily.</text>
</comment>
<dbReference type="Pfam" id="PF01380">
    <property type="entry name" value="SIS"/>
    <property type="match status" value="1"/>
</dbReference>
<dbReference type="GO" id="GO:0019146">
    <property type="term" value="F:arabinose-5-phosphate isomerase activity"/>
    <property type="evidence" value="ECO:0007669"/>
    <property type="project" value="UniProtKB-ARBA"/>
</dbReference>
<dbReference type="PROSITE" id="PS51371">
    <property type="entry name" value="CBS"/>
    <property type="match status" value="2"/>
</dbReference>
<dbReference type="GO" id="GO:1901135">
    <property type="term" value="P:carbohydrate derivative metabolic process"/>
    <property type="evidence" value="ECO:0007669"/>
    <property type="project" value="InterPro"/>
</dbReference>
<gene>
    <name evidence="10" type="ORF">A3SI_07689</name>
</gene>
<dbReference type="InterPro" id="IPR004800">
    <property type="entry name" value="KdsD/KpsF-type"/>
</dbReference>
<dbReference type="SUPFAM" id="SSF53697">
    <property type="entry name" value="SIS domain"/>
    <property type="match status" value="1"/>
</dbReference>
<dbReference type="OrthoDB" id="9762536at2"/>
<dbReference type="Gene3D" id="3.40.50.10490">
    <property type="entry name" value="Glucose-6-phosphate isomerase like protein, domain 1"/>
    <property type="match status" value="1"/>
</dbReference>
<feature type="site" description="Catalytically relevant" evidence="6">
    <location>
        <position position="188"/>
    </location>
</feature>